<evidence type="ECO:0000313" key="2">
    <source>
        <dbReference type="EMBL" id="RWS00398.1"/>
    </source>
</evidence>
<feature type="non-terminal residue" evidence="2">
    <location>
        <position position="79"/>
    </location>
</feature>
<protein>
    <recommendedName>
        <fullName evidence="1">O-methyltransferase dimerisation domain-containing protein</fullName>
    </recommendedName>
</protein>
<comment type="caution">
    <text evidence="2">The sequence shown here is derived from an EMBL/GenBank/DDBJ whole genome shotgun (WGS) entry which is preliminary data.</text>
</comment>
<evidence type="ECO:0000259" key="1">
    <source>
        <dbReference type="Pfam" id="PF08100"/>
    </source>
</evidence>
<dbReference type="EMBL" id="NCKU01011559">
    <property type="protein sequence ID" value="RWS00398.1"/>
    <property type="molecule type" value="Genomic_DNA"/>
</dbReference>
<dbReference type="Pfam" id="PF08100">
    <property type="entry name" value="Dimerisation"/>
    <property type="match status" value="1"/>
</dbReference>
<dbReference type="OrthoDB" id="1606438at2759"/>
<dbReference type="PROSITE" id="PS51683">
    <property type="entry name" value="SAM_OMT_II"/>
    <property type="match status" value="1"/>
</dbReference>
<dbReference type="Gene3D" id="1.10.10.10">
    <property type="entry name" value="Winged helix-like DNA-binding domain superfamily/Winged helix DNA-binding domain"/>
    <property type="match status" value="1"/>
</dbReference>
<dbReference type="AlphaFoldDB" id="A0A3S3RJ22"/>
<dbReference type="SUPFAM" id="SSF46785">
    <property type="entry name" value="Winged helix' DNA-binding domain"/>
    <property type="match status" value="1"/>
</dbReference>
<keyword evidence="3" id="KW-1185">Reference proteome</keyword>
<gene>
    <name evidence="2" type="ORF">B4U79_19184</name>
</gene>
<dbReference type="InterPro" id="IPR016461">
    <property type="entry name" value="COMT-like"/>
</dbReference>
<dbReference type="GO" id="GO:0008168">
    <property type="term" value="F:methyltransferase activity"/>
    <property type="evidence" value="ECO:0007669"/>
    <property type="project" value="InterPro"/>
</dbReference>
<dbReference type="InterPro" id="IPR036388">
    <property type="entry name" value="WH-like_DNA-bd_sf"/>
</dbReference>
<reference evidence="2 3" key="1">
    <citation type="journal article" date="2018" name="Gigascience">
        <title>Genomes of trombidid mites reveal novel predicted allergens and laterally-transferred genes associated with secondary metabolism.</title>
        <authorList>
            <person name="Dong X."/>
            <person name="Chaisiri K."/>
            <person name="Xia D."/>
            <person name="Armstrong S.D."/>
            <person name="Fang Y."/>
            <person name="Donnelly M.J."/>
            <person name="Kadowaki T."/>
            <person name="McGarry J.W."/>
            <person name="Darby A.C."/>
            <person name="Makepeace B.L."/>
        </authorList>
    </citation>
    <scope>NUCLEOTIDE SEQUENCE [LARGE SCALE GENOMIC DNA]</scope>
    <source>
        <strain evidence="2">UoL-WK</strain>
    </source>
</reference>
<proteinExistence type="predicted"/>
<accession>A0A3S3RJ22</accession>
<organism evidence="2 3">
    <name type="scientific">Dinothrombium tinctorium</name>
    <dbReference type="NCBI Taxonomy" id="1965070"/>
    <lineage>
        <taxon>Eukaryota</taxon>
        <taxon>Metazoa</taxon>
        <taxon>Ecdysozoa</taxon>
        <taxon>Arthropoda</taxon>
        <taxon>Chelicerata</taxon>
        <taxon>Arachnida</taxon>
        <taxon>Acari</taxon>
        <taxon>Acariformes</taxon>
        <taxon>Trombidiformes</taxon>
        <taxon>Prostigmata</taxon>
        <taxon>Anystina</taxon>
        <taxon>Parasitengona</taxon>
        <taxon>Trombidioidea</taxon>
        <taxon>Trombidiidae</taxon>
        <taxon>Dinothrombium</taxon>
    </lineage>
</organism>
<dbReference type="InterPro" id="IPR036390">
    <property type="entry name" value="WH_DNA-bd_sf"/>
</dbReference>
<feature type="domain" description="O-methyltransferase dimerisation" evidence="1">
    <location>
        <begin position="17"/>
        <end position="76"/>
    </location>
</feature>
<evidence type="ECO:0000313" key="3">
    <source>
        <dbReference type="Proteomes" id="UP000285301"/>
    </source>
</evidence>
<dbReference type="Proteomes" id="UP000285301">
    <property type="component" value="Unassembled WGS sequence"/>
</dbReference>
<sequence length="79" mass="9040">MSENFSLLSRYLYDGLRTEILFHAVKLNIVDHLKEPMSVKDLAQTIQAHPPSLERFLRYLVLFGIIECKDGIFSVTSLG</sequence>
<dbReference type="GO" id="GO:0046983">
    <property type="term" value="F:protein dimerization activity"/>
    <property type="evidence" value="ECO:0007669"/>
    <property type="project" value="InterPro"/>
</dbReference>
<dbReference type="InterPro" id="IPR012967">
    <property type="entry name" value="COMT_dimerisation"/>
</dbReference>
<name>A0A3S3RJ22_9ACAR</name>